<sequence length="766" mass="83206">SFCSIFGHADGWDWLLMCLGLIGTVGDGISMPFMLLFTSSLFNSYGKSGQSFRNDVSGTIDKNVLDLCYIALALWGACFLEGYCWTRTAERQASRMRARYLKAVMRQDVGYFDVHVASMAEVIESVSTDSLVIQGVISEKFPIFMMNLSTFLGAYVTGFILYWRLAVVGFPFVVLLIVPGMIYGRALINIAVKMKEEYNKASGVVEQAVSSIRTVYSFVGEAATIDSYSSTLGGTVKLGLKQGLAKGLAIGTNGITFAIWSFLAYYGSRLVMYHGAEGGTVFAVVTSITIGGIALGSGLSNVKYFSEASTAAERISEMIKRVPSIDSDSAEGQVLGSVRGEVELKRVRFAYPSRPESLIFSDFSLRIPAGKMVALVGASGSGKSTVIALLQRFYDPSGGEIRLDGAAIDKLRLKWLRSQMGLVSQEPAMFATTIKANILFGKEDAPMEEIVEAAKASNAHNFILQLPQGYDTQVGEGGIQISGGQKQRIAIARAIIKSPKILLLDEATSALDSESERIVQEALDEVAVGRTTIAIAHRLSTIRHADLIAVIHDGQVAEIGSHDDLAANPQGLYTGLLRLQQMENPQNSAIPADGHANDAEVERVSIVSTSRRLSDIGSSREAKEEPASSSSAAIEVPSFKRLLAMNSPEWKQAALGCLGASLFGMVQPVYAFALGSMISVFFLTDHRVIEDRVRIYSLCFLGLAIFSMTINVVQHYNFAYMGEQLTKRLREKVMYKVLTFEVGWFDKEENSTGSVCSRLAKDANVV</sequence>
<dbReference type="SMART" id="SM00382">
    <property type="entry name" value="AAA"/>
    <property type="match status" value="1"/>
</dbReference>
<feature type="transmembrane region" description="Helical" evidence="11">
    <location>
        <begin position="653"/>
        <end position="683"/>
    </location>
</feature>
<dbReference type="InterPro" id="IPR017871">
    <property type="entry name" value="ABC_transporter-like_CS"/>
</dbReference>
<feature type="non-terminal residue" evidence="14">
    <location>
        <position position="1"/>
    </location>
</feature>
<evidence type="ECO:0000256" key="3">
    <source>
        <dbReference type="ARBA" id="ARBA00022448"/>
    </source>
</evidence>
<evidence type="ECO:0000256" key="10">
    <source>
        <dbReference type="ARBA" id="ARBA00023180"/>
    </source>
</evidence>
<evidence type="ECO:0000256" key="2">
    <source>
        <dbReference type="ARBA" id="ARBA00007577"/>
    </source>
</evidence>
<dbReference type="SUPFAM" id="SSF52540">
    <property type="entry name" value="P-loop containing nucleoside triphosphate hydrolases"/>
    <property type="match status" value="1"/>
</dbReference>
<dbReference type="PROSITE" id="PS50929">
    <property type="entry name" value="ABC_TM1F"/>
    <property type="match status" value="2"/>
</dbReference>
<accession>S8DZ61</accession>
<proteinExistence type="inferred from homology"/>
<dbReference type="InterPro" id="IPR036640">
    <property type="entry name" value="ABC1_TM_sf"/>
</dbReference>
<dbReference type="AlphaFoldDB" id="S8DZ61"/>
<dbReference type="GO" id="GO:0005886">
    <property type="term" value="C:plasma membrane"/>
    <property type="evidence" value="ECO:0007669"/>
    <property type="project" value="UniProtKB-SubCell"/>
</dbReference>
<feature type="transmembrane region" description="Helical" evidence="11">
    <location>
        <begin position="695"/>
        <end position="713"/>
    </location>
</feature>
<dbReference type="PROSITE" id="PS00211">
    <property type="entry name" value="ABC_TRANSPORTER_1"/>
    <property type="match status" value="1"/>
</dbReference>
<keyword evidence="6" id="KW-0547">Nucleotide-binding</keyword>
<evidence type="ECO:0000256" key="5">
    <source>
        <dbReference type="ARBA" id="ARBA00022737"/>
    </source>
</evidence>
<dbReference type="InterPro" id="IPR003593">
    <property type="entry name" value="AAA+_ATPase"/>
</dbReference>
<dbReference type="CDD" id="cd03249">
    <property type="entry name" value="ABC_MTABC3_MDL1_MDL2"/>
    <property type="match status" value="1"/>
</dbReference>
<keyword evidence="9 11" id="KW-0472">Membrane</keyword>
<dbReference type="Gene3D" id="3.40.50.300">
    <property type="entry name" value="P-loop containing nucleotide triphosphate hydrolases"/>
    <property type="match status" value="1"/>
</dbReference>
<evidence type="ECO:0000313" key="14">
    <source>
        <dbReference type="EMBL" id="EPS68623.1"/>
    </source>
</evidence>
<feature type="transmembrane region" description="Helical" evidence="11">
    <location>
        <begin position="169"/>
        <end position="192"/>
    </location>
</feature>
<dbReference type="GO" id="GO:0005524">
    <property type="term" value="F:ATP binding"/>
    <property type="evidence" value="ECO:0007669"/>
    <property type="project" value="UniProtKB-KW"/>
</dbReference>
<dbReference type="Gene3D" id="1.20.1560.10">
    <property type="entry name" value="ABC transporter type 1, transmembrane domain"/>
    <property type="match status" value="1"/>
</dbReference>
<dbReference type="InterPro" id="IPR027417">
    <property type="entry name" value="P-loop_NTPase"/>
</dbReference>
<evidence type="ECO:0000259" key="12">
    <source>
        <dbReference type="PROSITE" id="PS50893"/>
    </source>
</evidence>
<comment type="caution">
    <text evidence="14">The sequence shown here is derived from an EMBL/GenBank/DDBJ whole genome shotgun (WGS) entry which is preliminary data.</text>
</comment>
<dbReference type="EMBL" id="AUSU01002526">
    <property type="protein sequence ID" value="EPS68623.1"/>
    <property type="molecule type" value="Genomic_DNA"/>
</dbReference>
<dbReference type="InterPro" id="IPR011527">
    <property type="entry name" value="ABC1_TM_dom"/>
</dbReference>
<keyword evidence="3" id="KW-0813">Transport</keyword>
<keyword evidence="15" id="KW-1185">Reference proteome</keyword>
<organism evidence="14 15">
    <name type="scientific">Genlisea aurea</name>
    <dbReference type="NCBI Taxonomy" id="192259"/>
    <lineage>
        <taxon>Eukaryota</taxon>
        <taxon>Viridiplantae</taxon>
        <taxon>Streptophyta</taxon>
        <taxon>Embryophyta</taxon>
        <taxon>Tracheophyta</taxon>
        <taxon>Spermatophyta</taxon>
        <taxon>Magnoliopsida</taxon>
        <taxon>eudicotyledons</taxon>
        <taxon>Gunneridae</taxon>
        <taxon>Pentapetalae</taxon>
        <taxon>asterids</taxon>
        <taxon>lamiids</taxon>
        <taxon>Lamiales</taxon>
        <taxon>Lentibulariaceae</taxon>
        <taxon>Genlisea</taxon>
    </lineage>
</organism>
<evidence type="ECO:0000256" key="8">
    <source>
        <dbReference type="ARBA" id="ARBA00022989"/>
    </source>
</evidence>
<evidence type="ECO:0000256" key="6">
    <source>
        <dbReference type="ARBA" id="ARBA00022741"/>
    </source>
</evidence>
<dbReference type="InterPro" id="IPR003439">
    <property type="entry name" value="ABC_transporter-like_ATP-bd"/>
</dbReference>
<evidence type="ECO:0000313" key="15">
    <source>
        <dbReference type="Proteomes" id="UP000015453"/>
    </source>
</evidence>
<evidence type="ECO:0000259" key="13">
    <source>
        <dbReference type="PROSITE" id="PS50929"/>
    </source>
</evidence>
<dbReference type="Pfam" id="PF00005">
    <property type="entry name" value="ABC_tran"/>
    <property type="match status" value="1"/>
</dbReference>
<keyword evidence="4 11" id="KW-0812">Transmembrane</keyword>
<dbReference type="PANTHER" id="PTHR45136:SF2">
    <property type="entry name" value="ABC TRANSPORTER DOMAIN-CONTAINING PROTEIN"/>
    <property type="match status" value="1"/>
</dbReference>
<dbReference type="FunFam" id="3.40.50.300:FF:000066">
    <property type="entry name" value="ABC transporter B family member 1"/>
    <property type="match status" value="1"/>
</dbReference>
<feature type="domain" description="ABC transmembrane type-1" evidence="13">
    <location>
        <begin position="654"/>
        <end position="766"/>
    </location>
</feature>
<evidence type="ECO:0000256" key="4">
    <source>
        <dbReference type="ARBA" id="ARBA00022692"/>
    </source>
</evidence>
<dbReference type="Proteomes" id="UP000015453">
    <property type="component" value="Unassembled WGS sequence"/>
</dbReference>
<dbReference type="PANTHER" id="PTHR45136">
    <property type="entry name" value="ABC TRANSPORTER DOMAIN-CONTAINING PROTEIN"/>
    <property type="match status" value="1"/>
</dbReference>
<dbReference type="GO" id="GO:0016887">
    <property type="term" value="F:ATP hydrolysis activity"/>
    <property type="evidence" value="ECO:0007669"/>
    <property type="project" value="InterPro"/>
</dbReference>
<evidence type="ECO:0000256" key="11">
    <source>
        <dbReference type="SAM" id="Phobius"/>
    </source>
</evidence>
<dbReference type="OrthoDB" id="6500128at2759"/>
<keyword evidence="8 11" id="KW-1133">Transmembrane helix</keyword>
<evidence type="ECO:0000256" key="7">
    <source>
        <dbReference type="ARBA" id="ARBA00022840"/>
    </source>
</evidence>
<dbReference type="PROSITE" id="PS50893">
    <property type="entry name" value="ABC_TRANSPORTER_2"/>
    <property type="match status" value="1"/>
</dbReference>
<keyword evidence="10" id="KW-0325">Glycoprotein</keyword>
<evidence type="ECO:0000256" key="9">
    <source>
        <dbReference type="ARBA" id="ARBA00023136"/>
    </source>
</evidence>
<protein>
    <submittedName>
        <fullName evidence="14">Multidrug/pheromone exporter protein</fullName>
    </submittedName>
</protein>
<comment type="similarity">
    <text evidence="2">Belongs to the ABC transporter superfamily. ABCB family. Multidrug resistance exporter (TC 3.A.1.201) subfamily.</text>
</comment>
<dbReference type="GO" id="GO:0140359">
    <property type="term" value="F:ABC-type transporter activity"/>
    <property type="evidence" value="ECO:0007669"/>
    <property type="project" value="InterPro"/>
</dbReference>
<feature type="transmembrane region" description="Helical" evidence="11">
    <location>
        <begin position="14"/>
        <end position="37"/>
    </location>
</feature>
<keyword evidence="7" id="KW-0067">ATP-binding</keyword>
<keyword evidence="5" id="KW-0677">Repeat</keyword>
<feature type="transmembrane region" description="Helical" evidence="11">
    <location>
        <begin position="279"/>
        <end position="299"/>
    </location>
</feature>
<evidence type="ECO:0000256" key="1">
    <source>
        <dbReference type="ARBA" id="ARBA00004651"/>
    </source>
</evidence>
<feature type="domain" description="ABC transmembrane type-1" evidence="13">
    <location>
        <begin position="19"/>
        <end position="307"/>
    </location>
</feature>
<gene>
    <name evidence="14" type="ORF">M569_06145</name>
</gene>
<dbReference type="SUPFAM" id="SSF90123">
    <property type="entry name" value="ABC transporter transmembrane region"/>
    <property type="match status" value="2"/>
</dbReference>
<feature type="non-terminal residue" evidence="14">
    <location>
        <position position="766"/>
    </location>
</feature>
<feature type="domain" description="ABC transporter" evidence="12">
    <location>
        <begin position="342"/>
        <end position="578"/>
    </location>
</feature>
<name>S8DZ61_9LAMI</name>
<reference evidence="14 15" key="1">
    <citation type="journal article" date="2013" name="BMC Genomics">
        <title>The miniature genome of a carnivorous plant Genlisea aurea contains a low number of genes and short non-coding sequences.</title>
        <authorList>
            <person name="Leushkin E.V."/>
            <person name="Sutormin R.A."/>
            <person name="Nabieva E.R."/>
            <person name="Penin A.A."/>
            <person name="Kondrashov A.S."/>
            <person name="Logacheva M.D."/>
        </authorList>
    </citation>
    <scope>NUCLEOTIDE SEQUENCE [LARGE SCALE GENOMIC DNA]</scope>
</reference>
<feature type="transmembrane region" description="Helical" evidence="11">
    <location>
        <begin position="143"/>
        <end position="163"/>
    </location>
</feature>
<dbReference type="Pfam" id="PF00664">
    <property type="entry name" value="ABC_membrane"/>
    <property type="match status" value="2"/>
</dbReference>
<dbReference type="CDD" id="cd18577">
    <property type="entry name" value="ABC_6TM_Pgp_ABCB1_D1_like"/>
    <property type="match status" value="1"/>
</dbReference>
<feature type="transmembrane region" description="Helical" evidence="11">
    <location>
        <begin position="247"/>
        <end position="267"/>
    </location>
</feature>
<comment type="subcellular location">
    <subcellularLocation>
        <location evidence="1">Cell membrane</location>
        <topology evidence="1">Multi-pass membrane protein</topology>
    </subcellularLocation>
</comment>